<keyword evidence="3 6" id="KW-1133">Transmembrane helix</keyword>
<feature type="transmembrane region" description="Helical" evidence="6">
    <location>
        <begin position="128"/>
        <end position="149"/>
    </location>
</feature>
<protein>
    <recommendedName>
        <fullName evidence="7">Amino acid transporter transmembrane domain-containing protein</fullName>
    </recommendedName>
</protein>
<feature type="transmembrane region" description="Helical" evidence="6">
    <location>
        <begin position="315"/>
        <end position="335"/>
    </location>
</feature>
<evidence type="ECO:0000256" key="4">
    <source>
        <dbReference type="ARBA" id="ARBA00023136"/>
    </source>
</evidence>
<feature type="compositionally biased region" description="Basic and acidic residues" evidence="5">
    <location>
        <begin position="107"/>
        <end position="116"/>
    </location>
</feature>
<keyword evidence="2 6" id="KW-0812">Transmembrane</keyword>
<dbReference type="Pfam" id="PF01490">
    <property type="entry name" value="Aa_trans"/>
    <property type="match status" value="1"/>
</dbReference>
<evidence type="ECO:0000313" key="8">
    <source>
        <dbReference type="EMBL" id="GKT32713.1"/>
    </source>
</evidence>
<dbReference type="PANTHER" id="PTHR22950">
    <property type="entry name" value="AMINO ACID TRANSPORTER"/>
    <property type="match status" value="1"/>
</dbReference>
<evidence type="ECO:0000256" key="2">
    <source>
        <dbReference type="ARBA" id="ARBA00022692"/>
    </source>
</evidence>
<dbReference type="EMBL" id="BQXS01010040">
    <property type="protein sequence ID" value="GKT32713.1"/>
    <property type="molecule type" value="Genomic_DNA"/>
</dbReference>
<proteinExistence type="predicted"/>
<feature type="transmembrane region" description="Helical" evidence="6">
    <location>
        <begin position="41"/>
        <end position="62"/>
    </location>
</feature>
<feature type="transmembrane region" description="Helical" evidence="6">
    <location>
        <begin position="356"/>
        <end position="376"/>
    </location>
</feature>
<sequence length="442" mass="48963">MSQEASQFKNASIISAIANLGNTTLGSGVLALPYAFFQTGWLLGIFIVLLITYLSSYGYIFIYQAAQHFSCSTFSDIGLFLNQEYIKQKSTKNQLKTPLLENEDSKDENNSPKEADSSPPWPANVCEFFAALSTIGACIAYPILITNYLPQVISGFAGRDLSNEWYCSRLVIAPIFGVLVLLPLSMTMTVDFLKFTSSLSLICVAYCAILIFQYFIRCCTGEFAFGPGSFDAFNWEFSAIFQAIPTITFSFVAHYNLLNITRELKDDSMKNVVKGIIWTEGIVSFVYMFTAMFGYGTWRDDTGSNVIMLYPYDDILAIIARICLSIHGALTYPLAQFSLRLNICKFVYQKRPDNPAIERWISVGILILTIGIVMITDDLGTVLSIVGSISGAPIAFIIPGLFRVFYAKLVLKKSTAGGWILFGFGCLFCVVGFTCSIIQSCE</sequence>
<gene>
    <name evidence="8" type="ORF">ADUPG1_006796</name>
</gene>
<comment type="subcellular location">
    <subcellularLocation>
        <location evidence="1">Membrane</location>
        <topology evidence="1">Multi-pass membrane protein</topology>
    </subcellularLocation>
</comment>
<accession>A0ABQ5KMH3</accession>
<evidence type="ECO:0000313" key="9">
    <source>
        <dbReference type="Proteomes" id="UP001057375"/>
    </source>
</evidence>
<evidence type="ECO:0000256" key="1">
    <source>
        <dbReference type="ARBA" id="ARBA00004141"/>
    </source>
</evidence>
<organism evidence="8 9">
    <name type="scientific">Aduncisulcus paluster</name>
    <dbReference type="NCBI Taxonomy" id="2918883"/>
    <lineage>
        <taxon>Eukaryota</taxon>
        <taxon>Metamonada</taxon>
        <taxon>Carpediemonas-like organisms</taxon>
        <taxon>Aduncisulcus</taxon>
    </lineage>
</organism>
<feature type="transmembrane region" description="Helical" evidence="6">
    <location>
        <begin position="382"/>
        <end position="406"/>
    </location>
</feature>
<evidence type="ECO:0000256" key="5">
    <source>
        <dbReference type="SAM" id="MobiDB-lite"/>
    </source>
</evidence>
<evidence type="ECO:0000256" key="3">
    <source>
        <dbReference type="ARBA" id="ARBA00022989"/>
    </source>
</evidence>
<name>A0ABQ5KMH3_9EUKA</name>
<reference evidence="8" key="1">
    <citation type="submission" date="2022-03" db="EMBL/GenBank/DDBJ databases">
        <title>Draft genome sequence of Aduncisulcus paluster, a free-living microaerophilic Fornicata.</title>
        <authorList>
            <person name="Yuyama I."/>
            <person name="Kume K."/>
            <person name="Tamura T."/>
            <person name="Inagaki Y."/>
            <person name="Hashimoto T."/>
        </authorList>
    </citation>
    <scope>NUCLEOTIDE SEQUENCE</scope>
    <source>
        <strain evidence="8">NY0171</strain>
    </source>
</reference>
<evidence type="ECO:0000256" key="6">
    <source>
        <dbReference type="SAM" id="Phobius"/>
    </source>
</evidence>
<keyword evidence="9" id="KW-1185">Reference proteome</keyword>
<dbReference type="InterPro" id="IPR013057">
    <property type="entry name" value="AA_transpt_TM"/>
</dbReference>
<keyword evidence="4 6" id="KW-0472">Membrane</keyword>
<feature type="transmembrane region" description="Helical" evidence="6">
    <location>
        <begin position="169"/>
        <end position="186"/>
    </location>
</feature>
<feature type="transmembrane region" description="Helical" evidence="6">
    <location>
        <begin position="236"/>
        <end position="255"/>
    </location>
</feature>
<feature type="transmembrane region" description="Helical" evidence="6">
    <location>
        <begin position="12"/>
        <end position="35"/>
    </location>
</feature>
<comment type="caution">
    <text evidence="8">The sequence shown here is derived from an EMBL/GenBank/DDBJ whole genome shotgun (WGS) entry which is preliminary data.</text>
</comment>
<dbReference type="Proteomes" id="UP001057375">
    <property type="component" value="Unassembled WGS sequence"/>
</dbReference>
<feature type="region of interest" description="Disordered" evidence="5">
    <location>
        <begin position="97"/>
        <end position="119"/>
    </location>
</feature>
<evidence type="ECO:0000259" key="7">
    <source>
        <dbReference type="Pfam" id="PF01490"/>
    </source>
</evidence>
<feature type="transmembrane region" description="Helical" evidence="6">
    <location>
        <begin position="276"/>
        <end position="295"/>
    </location>
</feature>
<feature type="transmembrane region" description="Helical" evidence="6">
    <location>
        <begin position="198"/>
        <end position="216"/>
    </location>
</feature>
<feature type="transmembrane region" description="Helical" evidence="6">
    <location>
        <begin position="418"/>
        <end position="439"/>
    </location>
</feature>
<feature type="domain" description="Amino acid transporter transmembrane" evidence="7">
    <location>
        <begin position="10"/>
        <end position="434"/>
    </location>
</feature>